<name>A0A0C9RV09_9HYME</name>
<keyword evidence="6 12" id="KW-0648">Protein biosynthesis</keyword>
<evidence type="ECO:0000256" key="4">
    <source>
        <dbReference type="ARBA" id="ARBA00022741"/>
    </source>
</evidence>
<dbReference type="Gene3D" id="1.10.730.10">
    <property type="entry name" value="Isoleucyl-tRNA Synthetase, Domain 1"/>
    <property type="match status" value="1"/>
</dbReference>
<protein>
    <recommendedName>
        <fullName evidence="9">Probable arginine--tRNA ligase, mitochondrial</fullName>
        <ecNumber evidence="2">6.1.1.19</ecNumber>
    </recommendedName>
    <alternativeName>
        <fullName evidence="8">Arginyl-tRNA synthetase</fullName>
    </alternativeName>
</protein>
<dbReference type="GO" id="GO:0005739">
    <property type="term" value="C:mitochondrion"/>
    <property type="evidence" value="ECO:0007669"/>
    <property type="project" value="TreeGrafter"/>
</dbReference>
<evidence type="ECO:0000256" key="5">
    <source>
        <dbReference type="ARBA" id="ARBA00022840"/>
    </source>
</evidence>
<dbReference type="InterPro" id="IPR008909">
    <property type="entry name" value="DALR_anticod-bd"/>
</dbReference>
<evidence type="ECO:0000259" key="13">
    <source>
        <dbReference type="SMART" id="SM00836"/>
    </source>
</evidence>
<dbReference type="SUPFAM" id="SSF47323">
    <property type="entry name" value="Anticodon-binding domain of a subclass of class I aminoacyl-tRNA synthetases"/>
    <property type="match status" value="1"/>
</dbReference>
<keyword evidence="4 12" id="KW-0547">Nucleotide-binding</keyword>
<dbReference type="InterPro" id="IPR014729">
    <property type="entry name" value="Rossmann-like_a/b/a_fold"/>
</dbReference>
<dbReference type="EC" id="6.1.1.19" evidence="2"/>
<dbReference type="AlphaFoldDB" id="A0A0C9RV09"/>
<evidence type="ECO:0000256" key="7">
    <source>
        <dbReference type="ARBA" id="ARBA00023146"/>
    </source>
</evidence>
<sequence>MSSRIRSLLHKKLLQKTGLADLPIFQHLSLRLDKTTGSFSYEIPLRTPSYDLRSQSDLLSSLIIEDDLFSRINLTRRKNNELLSIALKRDSFVKQILEENSHQVTPPDITDDNKKIVIDFSSPNIAKPFHVGHLRSTIIGNYISNLNTYLKKNVIKLNYLGDWGTQLGFVMLGVDLLAIPEDKMREDPIKKLYEAYVHANKLSENDPEVLERAREIFQRLEKGEGLQRWESFKNITVEELQKIYQRIGVTFDEYHWESSYNFSRIKEVIDRMETLELLKVDEQGRRVVAISDQRNLPIIKSDGSTLYVTRDVAAAIDRMRKYNFDSMYYVVESGQHDHFNNLVNILERMGYESSRKLHHVKFGRISGMSTRRGTAVFLKDFLDEARDAMREQQKINARTKVDLNSEDGSSDILGISAVVVHDLKQRRTKDYKFSWDVALDIKGETGVKLQYTHCRLSGIEENSGATLPSECNPQLLTEPIINDLVSAISQFDEAVVLSYQTLESCYLAKYLFNLSHTVNKTIQEIRVKGESSDIAAQRLLLYHSTRNVLNTGMKLLGLKPLNKM</sequence>
<dbReference type="NCBIfam" id="TIGR00456">
    <property type="entry name" value="argS"/>
    <property type="match status" value="1"/>
</dbReference>
<dbReference type="Gene3D" id="3.40.50.620">
    <property type="entry name" value="HUPs"/>
    <property type="match status" value="1"/>
</dbReference>
<dbReference type="FunFam" id="3.40.50.620:FF:000058">
    <property type="entry name" value="Mitochondrial arginyl-tRNA synthetase"/>
    <property type="match status" value="1"/>
</dbReference>
<dbReference type="PRINTS" id="PR01038">
    <property type="entry name" value="TRNASYNTHARG"/>
</dbReference>
<gene>
    <name evidence="14" type="primary">RARS2</name>
    <name evidence="14" type="ORF">g.50681</name>
</gene>
<evidence type="ECO:0000256" key="10">
    <source>
        <dbReference type="ARBA" id="ARBA00049339"/>
    </source>
</evidence>
<evidence type="ECO:0000256" key="1">
    <source>
        <dbReference type="ARBA" id="ARBA00005594"/>
    </source>
</evidence>
<evidence type="ECO:0000256" key="6">
    <source>
        <dbReference type="ARBA" id="ARBA00022917"/>
    </source>
</evidence>
<organism evidence="14">
    <name type="scientific">Fopius arisanus</name>
    <dbReference type="NCBI Taxonomy" id="64838"/>
    <lineage>
        <taxon>Eukaryota</taxon>
        <taxon>Metazoa</taxon>
        <taxon>Ecdysozoa</taxon>
        <taxon>Arthropoda</taxon>
        <taxon>Hexapoda</taxon>
        <taxon>Insecta</taxon>
        <taxon>Pterygota</taxon>
        <taxon>Neoptera</taxon>
        <taxon>Endopterygota</taxon>
        <taxon>Hymenoptera</taxon>
        <taxon>Apocrita</taxon>
        <taxon>Ichneumonoidea</taxon>
        <taxon>Braconidae</taxon>
        <taxon>Opiinae</taxon>
        <taxon>Fopius</taxon>
    </lineage>
</organism>
<dbReference type="PROSITE" id="PS00178">
    <property type="entry name" value="AA_TRNA_LIGASE_I"/>
    <property type="match status" value="1"/>
</dbReference>
<keyword evidence="3 12" id="KW-0436">Ligase</keyword>
<keyword evidence="5 12" id="KW-0067">ATP-binding</keyword>
<dbReference type="SUPFAM" id="SSF52374">
    <property type="entry name" value="Nucleotidylyl transferase"/>
    <property type="match status" value="1"/>
</dbReference>
<dbReference type="PANTHER" id="PTHR11956">
    <property type="entry name" value="ARGINYL-TRNA SYNTHETASE"/>
    <property type="match status" value="1"/>
</dbReference>
<comment type="catalytic activity">
    <reaction evidence="10">
        <text>tRNA(Arg) + L-arginine + ATP = L-arginyl-tRNA(Arg) + AMP + diphosphate</text>
        <dbReference type="Rhea" id="RHEA:20301"/>
        <dbReference type="Rhea" id="RHEA-COMP:9658"/>
        <dbReference type="Rhea" id="RHEA-COMP:9673"/>
        <dbReference type="ChEBI" id="CHEBI:30616"/>
        <dbReference type="ChEBI" id="CHEBI:32682"/>
        <dbReference type="ChEBI" id="CHEBI:33019"/>
        <dbReference type="ChEBI" id="CHEBI:78442"/>
        <dbReference type="ChEBI" id="CHEBI:78513"/>
        <dbReference type="ChEBI" id="CHEBI:456215"/>
        <dbReference type="EC" id="6.1.1.19"/>
    </reaction>
</comment>
<evidence type="ECO:0000256" key="2">
    <source>
        <dbReference type="ARBA" id="ARBA00012837"/>
    </source>
</evidence>
<evidence type="ECO:0000256" key="11">
    <source>
        <dbReference type="ARBA" id="ARBA00049595"/>
    </source>
</evidence>
<dbReference type="Pfam" id="PF05746">
    <property type="entry name" value="DALR_1"/>
    <property type="match status" value="1"/>
</dbReference>
<evidence type="ECO:0000256" key="9">
    <source>
        <dbReference type="ARBA" id="ARBA00039495"/>
    </source>
</evidence>
<evidence type="ECO:0000256" key="3">
    <source>
        <dbReference type="ARBA" id="ARBA00022598"/>
    </source>
</evidence>
<dbReference type="InterPro" id="IPR035684">
    <property type="entry name" value="ArgRS_core"/>
</dbReference>
<dbReference type="SMART" id="SM00836">
    <property type="entry name" value="DALR_1"/>
    <property type="match status" value="1"/>
</dbReference>
<dbReference type="GO" id="GO:0032543">
    <property type="term" value="P:mitochondrial translation"/>
    <property type="evidence" value="ECO:0007669"/>
    <property type="project" value="TreeGrafter"/>
</dbReference>
<dbReference type="InterPro" id="IPR001278">
    <property type="entry name" value="Arg-tRNA-ligase"/>
</dbReference>
<dbReference type="InterPro" id="IPR009080">
    <property type="entry name" value="tRNAsynth_Ia_anticodon-bd"/>
</dbReference>
<comment type="similarity">
    <text evidence="1 12">Belongs to the class-I aminoacyl-tRNA synthetase family.</text>
</comment>
<dbReference type="PANTHER" id="PTHR11956:SF11">
    <property type="entry name" value="ARGININE--TRNA LIGASE, MITOCHONDRIAL-RELATED"/>
    <property type="match status" value="1"/>
</dbReference>
<dbReference type="GO" id="GO:0005524">
    <property type="term" value="F:ATP binding"/>
    <property type="evidence" value="ECO:0007669"/>
    <property type="project" value="UniProtKB-KW"/>
</dbReference>
<dbReference type="FunFam" id="1.10.730.10:FF:000006">
    <property type="entry name" value="Arginyl-tRNA synthetase 2, mitochondrial"/>
    <property type="match status" value="1"/>
</dbReference>
<reference evidence="14" key="1">
    <citation type="submission" date="2015-01" db="EMBL/GenBank/DDBJ databases">
        <title>Transcriptome Assembly of Fopius arisanus.</title>
        <authorList>
            <person name="Geib S."/>
        </authorList>
    </citation>
    <scope>NUCLEOTIDE SEQUENCE</scope>
</reference>
<evidence type="ECO:0000313" key="14">
    <source>
        <dbReference type="EMBL" id="JAG82462.1"/>
    </source>
</evidence>
<dbReference type="Pfam" id="PF00750">
    <property type="entry name" value="tRNA-synt_1d"/>
    <property type="match status" value="1"/>
</dbReference>
<keyword evidence="7 12" id="KW-0030">Aminoacyl-tRNA synthetase</keyword>
<feature type="domain" description="DALR anticodon binding" evidence="13">
    <location>
        <begin position="449"/>
        <end position="564"/>
    </location>
</feature>
<evidence type="ECO:0000256" key="8">
    <source>
        <dbReference type="ARBA" id="ARBA00033033"/>
    </source>
</evidence>
<proteinExistence type="inferred from homology"/>
<dbReference type="InterPro" id="IPR001412">
    <property type="entry name" value="aa-tRNA-synth_I_CS"/>
</dbReference>
<dbReference type="GO" id="GO:0006420">
    <property type="term" value="P:arginyl-tRNA aminoacylation"/>
    <property type="evidence" value="ECO:0007669"/>
    <property type="project" value="InterPro"/>
</dbReference>
<accession>A0A0C9RV09</accession>
<dbReference type="GO" id="GO:0004814">
    <property type="term" value="F:arginine-tRNA ligase activity"/>
    <property type="evidence" value="ECO:0007669"/>
    <property type="project" value="UniProtKB-EC"/>
</dbReference>
<comment type="function">
    <text evidence="11">Catalyzes the attachment of arginine to tRNA(Arg) in a two-step reaction: arginine is first activated by ATP to form Arg-AMP and then transferred to the acceptor end of tRNA(Arg).</text>
</comment>
<evidence type="ECO:0000256" key="12">
    <source>
        <dbReference type="RuleBase" id="RU363038"/>
    </source>
</evidence>
<dbReference type="EMBL" id="GBYB01012695">
    <property type="protein sequence ID" value="JAG82462.1"/>
    <property type="molecule type" value="Transcribed_RNA"/>
</dbReference>